<accession>A0ABM7KWI5</accession>
<keyword evidence="3" id="KW-1185">Reference proteome</keyword>
<feature type="domain" description="SnoaL-like" evidence="1">
    <location>
        <begin position="7"/>
        <end position="131"/>
    </location>
</feature>
<name>A0ABM7KWI5_9MYCO</name>
<reference evidence="2 3" key="1">
    <citation type="journal article" date="2019" name="Emerg. Microbes Infect.">
        <title>Comprehensive subspecies identification of 175 nontuberculous mycobacteria species based on 7547 genomic profiles.</title>
        <authorList>
            <person name="Matsumoto Y."/>
            <person name="Kinjo T."/>
            <person name="Motooka D."/>
            <person name="Nabeya D."/>
            <person name="Jung N."/>
            <person name="Uechi K."/>
            <person name="Horii T."/>
            <person name="Iida T."/>
            <person name="Fujita J."/>
            <person name="Nakamura S."/>
        </authorList>
    </citation>
    <scope>NUCLEOTIDE SEQUENCE [LARGE SCALE GENOMIC DNA]</scope>
    <source>
        <strain evidence="2 3">JCM 12687</strain>
        <plasmid evidence="2">pJCM12687</plasmid>
    </source>
</reference>
<evidence type="ECO:0000313" key="3">
    <source>
        <dbReference type="Proteomes" id="UP000467379"/>
    </source>
</evidence>
<keyword evidence="2" id="KW-0614">Plasmid</keyword>
<evidence type="ECO:0000259" key="1">
    <source>
        <dbReference type="Pfam" id="PF13577"/>
    </source>
</evidence>
<dbReference type="EMBL" id="AP022607">
    <property type="protein sequence ID" value="BBZ15499.1"/>
    <property type="molecule type" value="Genomic_DNA"/>
</dbReference>
<geneLocation type="plasmid" evidence="2 3">
    <name>pJCM12687</name>
</geneLocation>
<protein>
    <recommendedName>
        <fullName evidence="1">SnoaL-like domain-containing protein</fullName>
    </recommendedName>
</protein>
<organism evidence="2 3">
    <name type="scientific">Mycobacterium branderi</name>
    <dbReference type="NCBI Taxonomy" id="43348"/>
    <lineage>
        <taxon>Bacteria</taxon>
        <taxon>Bacillati</taxon>
        <taxon>Actinomycetota</taxon>
        <taxon>Actinomycetes</taxon>
        <taxon>Mycobacteriales</taxon>
        <taxon>Mycobacteriaceae</taxon>
        <taxon>Mycobacterium</taxon>
    </lineage>
</organism>
<dbReference type="InterPro" id="IPR032710">
    <property type="entry name" value="NTF2-like_dom_sf"/>
</dbReference>
<dbReference type="Gene3D" id="3.10.450.50">
    <property type="match status" value="1"/>
</dbReference>
<dbReference type="Proteomes" id="UP000467379">
    <property type="component" value="Plasmid pJCM12687"/>
</dbReference>
<gene>
    <name evidence="2" type="ORF">MBRA_56940</name>
</gene>
<proteinExistence type="predicted"/>
<dbReference type="Pfam" id="PF13577">
    <property type="entry name" value="SnoaL_4"/>
    <property type="match status" value="1"/>
</dbReference>
<sequence>MTNERLQEMLDHYEIRKTLSEYCHGCDRGDEAHMASVYLEDSIDDHGALRAPGPEFAHVMTERIVTTTNSLSHMLGQSLINVTGDEAGAETYFLAVARTTRDDGVEMCNQLGGRFVDKLQREDGRWLIKHRCVVRDWSISLPIDVDWTVEEKLRPGERTNADPSFAALGITHTTHPN</sequence>
<dbReference type="SUPFAM" id="SSF54427">
    <property type="entry name" value="NTF2-like"/>
    <property type="match status" value="1"/>
</dbReference>
<dbReference type="InterPro" id="IPR037401">
    <property type="entry name" value="SnoaL-like"/>
</dbReference>
<evidence type="ECO:0000313" key="2">
    <source>
        <dbReference type="EMBL" id="BBZ15499.1"/>
    </source>
</evidence>